<evidence type="ECO:0000313" key="4">
    <source>
        <dbReference type="EMBL" id="SFM39313.1"/>
    </source>
</evidence>
<evidence type="ECO:0000313" key="5">
    <source>
        <dbReference type="Proteomes" id="UP000199556"/>
    </source>
</evidence>
<dbReference type="InterPro" id="IPR003731">
    <property type="entry name" value="Di-Nase_FeMo-co_biosynth"/>
</dbReference>
<sequence>MRIAVTSQNFRTITGHAGMTRRFLIYEAGPDGEPVERDRVDLPRDQSLHATLGQGTNHHPLFQSGVNALVTQSAGHKLRQRLDAMGIRVHLTGETDPVAAARALFAGRPLPEPAPHDHGHGHGHAHTHGG</sequence>
<dbReference type="InterPro" id="IPR036105">
    <property type="entry name" value="DiNase_FeMo-co_biosyn_sf"/>
</dbReference>
<dbReference type="Gene3D" id="3.30.420.130">
    <property type="entry name" value="Dinitrogenase iron-molybdenum cofactor biosynthesis domain"/>
    <property type="match status" value="1"/>
</dbReference>
<dbReference type="STRING" id="195064.SAMN05421721_104148"/>
<dbReference type="SUPFAM" id="SSF53146">
    <property type="entry name" value="Nitrogenase accessory factor-like"/>
    <property type="match status" value="1"/>
</dbReference>
<dbReference type="RefSeq" id="WP_090484049.1">
    <property type="nucleotide sequence ID" value="NZ_FOUO01000004.1"/>
</dbReference>
<evidence type="ECO:0000256" key="1">
    <source>
        <dbReference type="ARBA" id="ARBA00023231"/>
    </source>
</evidence>
<feature type="domain" description="Dinitrogenase iron-molybdenum cofactor biosynthesis" evidence="3">
    <location>
        <begin position="12"/>
        <end position="102"/>
    </location>
</feature>
<name>A0A1I4QI58_ECTMO</name>
<evidence type="ECO:0000259" key="3">
    <source>
        <dbReference type="Pfam" id="PF02579"/>
    </source>
</evidence>
<proteinExistence type="predicted"/>
<dbReference type="Proteomes" id="UP000199556">
    <property type="component" value="Unassembled WGS sequence"/>
</dbReference>
<gene>
    <name evidence="4" type="ORF">SAMN05421721_104148</name>
</gene>
<feature type="compositionally biased region" description="Basic residues" evidence="2">
    <location>
        <begin position="121"/>
        <end position="130"/>
    </location>
</feature>
<feature type="region of interest" description="Disordered" evidence="2">
    <location>
        <begin position="108"/>
        <end position="130"/>
    </location>
</feature>
<keyword evidence="5" id="KW-1185">Reference proteome</keyword>
<accession>A0A1I4QI58</accession>
<dbReference type="AlphaFoldDB" id="A0A1I4QI58"/>
<dbReference type="Pfam" id="PF02579">
    <property type="entry name" value="Nitro_FeMo-Co"/>
    <property type="match status" value="1"/>
</dbReference>
<dbReference type="OrthoDB" id="9797941at2"/>
<reference evidence="4 5" key="1">
    <citation type="submission" date="2016-10" db="EMBL/GenBank/DDBJ databases">
        <authorList>
            <person name="de Groot N.N."/>
        </authorList>
    </citation>
    <scope>NUCLEOTIDE SEQUENCE [LARGE SCALE GENOMIC DNA]</scope>
    <source>
        <strain evidence="4 5">DSM 4180</strain>
    </source>
</reference>
<dbReference type="EMBL" id="FOUO01000004">
    <property type="protein sequence ID" value="SFM39313.1"/>
    <property type="molecule type" value="Genomic_DNA"/>
</dbReference>
<keyword evidence="1" id="KW-0535">Nitrogen fixation</keyword>
<organism evidence="4 5">
    <name type="scientific">Ectothiorhodospira mobilis</name>
    <dbReference type="NCBI Taxonomy" id="195064"/>
    <lineage>
        <taxon>Bacteria</taxon>
        <taxon>Pseudomonadati</taxon>
        <taxon>Pseudomonadota</taxon>
        <taxon>Gammaproteobacteria</taxon>
        <taxon>Chromatiales</taxon>
        <taxon>Ectothiorhodospiraceae</taxon>
        <taxon>Ectothiorhodospira</taxon>
    </lineage>
</organism>
<protein>
    <submittedName>
        <fullName evidence="4">Predicted Fe-Mo cluster-binding protein, NifX family</fullName>
    </submittedName>
</protein>
<evidence type="ECO:0000256" key="2">
    <source>
        <dbReference type="SAM" id="MobiDB-lite"/>
    </source>
</evidence>